<feature type="signal peptide" evidence="1">
    <location>
        <begin position="1"/>
        <end position="26"/>
    </location>
</feature>
<comment type="caution">
    <text evidence="2">The sequence shown here is derived from an EMBL/GenBank/DDBJ whole genome shotgun (WGS) entry which is preliminary data.</text>
</comment>
<dbReference type="InterPro" id="IPR015943">
    <property type="entry name" value="WD40/YVTN_repeat-like_dom_sf"/>
</dbReference>
<dbReference type="InterPro" id="IPR011047">
    <property type="entry name" value="Quinoprotein_ADH-like_sf"/>
</dbReference>
<dbReference type="Proteomes" id="UP000295110">
    <property type="component" value="Unassembled WGS sequence"/>
</dbReference>
<evidence type="ECO:0000313" key="2">
    <source>
        <dbReference type="EMBL" id="TCU89904.1"/>
    </source>
</evidence>
<accession>A0A4R3UGF8</accession>
<dbReference type="EMBL" id="SMBU01000031">
    <property type="protein sequence ID" value="TCU89904.1"/>
    <property type="molecule type" value="Genomic_DNA"/>
</dbReference>
<evidence type="ECO:0000256" key="1">
    <source>
        <dbReference type="SAM" id="SignalP"/>
    </source>
</evidence>
<dbReference type="SUPFAM" id="SSF50998">
    <property type="entry name" value="Quinoprotein alcohol dehydrogenase-like"/>
    <property type="match status" value="1"/>
</dbReference>
<keyword evidence="3" id="KW-1185">Reference proteome</keyword>
<dbReference type="Gene3D" id="2.130.10.10">
    <property type="entry name" value="YVTN repeat-like/Quinoprotein amine dehydrogenase"/>
    <property type="match status" value="2"/>
</dbReference>
<name>A0A4R3UGF8_ROSSA</name>
<sequence length="476" mass="49987">MFEVFVCTRRLCMGSLCALITSTAWASLFGDPEITHTKVVEPRVAAVVDPSQLQIGLPMSLAVVGQRLVVGGSEGVAMVEAGGKVLWTLKLPPATARQVAADDTQVAFTSFDAGGVDRSATLANPLLGGELGARYEFRNATIGLIDGEGRLLWSVPSAEQAKLSPPALTAKTVGVVGVKTFAVYDRADGKPVAEPLSVYTNVFGLMEGLVSQFPSRPAVVVGDVFHLVRNNFYKRVSASGKEVESTRTVGLMTPLEYMPAGPVALGDRIIFGNSPSDGKQPMLLAAKTSGGFVWDERMDALVKTGMLSSASDAPMDLTVGGGNVYVATNFSVFCYSAAGRQQWRARNAKGGLFPSSLRGARYIGNSFERKVPVPKSFLSTSMLAATDERVYVATSYTGTAVAPEAGASAVSGDAVEGAEAGKAGRVRADAITVLDAKNGSYIESLWAPGQRILGMIVFGDTLAVTMGDGLKLLQLK</sequence>
<organism evidence="2 3">
    <name type="scientific">Roseateles saccharophilus</name>
    <name type="common">Pseudomonas saccharophila</name>
    <dbReference type="NCBI Taxonomy" id="304"/>
    <lineage>
        <taxon>Bacteria</taxon>
        <taxon>Pseudomonadati</taxon>
        <taxon>Pseudomonadota</taxon>
        <taxon>Betaproteobacteria</taxon>
        <taxon>Burkholderiales</taxon>
        <taxon>Sphaerotilaceae</taxon>
        <taxon>Roseateles</taxon>
    </lineage>
</organism>
<proteinExistence type="predicted"/>
<reference evidence="2 3" key="1">
    <citation type="submission" date="2019-03" db="EMBL/GenBank/DDBJ databases">
        <title>Genomic Encyclopedia of Type Strains, Phase IV (KMG-IV): sequencing the most valuable type-strain genomes for metagenomic binning, comparative biology and taxonomic classification.</title>
        <authorList>
            <person name="Goeker M."/>
        </authorList>
    </citation>
    <scope>NUCLEOTIDE SEQUENCE [LARGE SCALE GENOMIC DNA]</scope>
    <source>
        <strain evidence="2 3">DSM 654</strain>
    </source>
</reference>
<evidence type="ECO:0000313" key="3">
    <source>
        <dbReference type="Proteomes" id="UP000295110"/>
    </source>
</evidence>
<protein>
    <recommendedName>
        <fullName evidence="4">Pyrroloquinoline-quinone binding quinoprotein</fullName>
    </recommendedName>
</protein>
<keyword evidence="1" id="KW-0732">Signal</keyword>
<feature type="chain" id="PRO_5020885912" description="Pyrroloquinoline-quinone binding quinoprotein" evidence="1">
    <location>
        <begin position="27"/>
        <end position="476"/>
    </location>
</feature>
<evidence type="ECO:0008006" key="4">
    <source>
        <dbReference type="Google" id="ProtNLM"/>
    </source>
</evidence>
<gene>
    <name evidence="2" type="ORF">EV671_10317</name>
</gene>
<dbReference type="AlphaFoldDB" id="A0A4R3UGF8"/>